<sequence>MKNNYKIIRVDKNLEDIDYIIIGMTHSKWNGVIPHSYIKDKSEKLYVFYSSFINLEKNLNTYSSKIHFIQKEYLMYEYLNHKNRINANDSKVTKVIYEKNITNLKLIQLGQVDARLNNGHSKLIIN</sequence>
<reference evidence="1 2" key="1">
    <citation type="submission" date="2017-08" db="EMBL/GenBank/DDBJ databases">
        <title>Draft genome sequences of 64 type strains of genus Staph aureus.</title>
        <authorList>
            <person name="Cole K."/>
            <person name="Golubchik T."/>
            <person name="Russell J."/>
            <person name="Foster D."/>
            <person name="Llewelyn M."/>
            <person name="Wilson D."/>
            <person name="Crook D."/>
            <person name="Paul J."/>
        </authorList>
    </citation>
    <scope>NUCLEOTIDE SEQUENCE [LARGE SCALE GENOMIC DNA]</scope>
    <source>
        <strain evidence="1 2">DSM 21968</strain>
    </source>
</reference>
<organism evidence="1 2">
    <name type="scientific">Staphylococcus rostri</name>
    <dbReference type="NCBI Taxonomy" id="522262"/>
    <lineage>
        <taxon>Bacteria</taxon>
        <taxon>Bacillati</taxon>
        <taxon>Bacillota</taxon>
        <taxon>Bacilli</taxon>
        <taxon>Bacillales</taxon>
        <taxon>Staphylococcaceae</taxon>
        <taxon>Staphylococcus</taxon>
    </lineage>
</organism>
<accession>A0A2K3YN15</accession>
<evidence type="ECO:0000313" key="2">
    <source>
        <dbReference type="Proteomes" id="UP000242752"/>
    </source>
</evidence>
<comment type="caution">
    <text evidence="1">The sequence shown here is derived from an EMBL/GenBank/DDBJ whole genome shotgun (WGS) entry which is preliminary data.</text>
</comment>
<proteinExistence type="predicted"/>
<protein>
    <submittedName>
        <fullName evidence="1">Uncharacterized protein</fullName>
    </submittedName>
</protein>
<name>A0A2K3YN15_9STAP</name>
<dbReference type="Proteomes" id="UP000242752">
    <property type="component" value="Unassembled WGS sequence"/>
</dbReference>
<dbReference type="RefSeq" id="WP_103358421.1">
    <property type="nucleotide sequence ID" value="NZ_CP113107.1"/>
</dbReference>
<gene>
    <name evidence="1" type="ORF">CD122_07765</name>
</gene>
<dbReference type="EMBL" id="PPRF01000047">
    <property type="protein sequence ID" value="PNZ26961.1"/>
    <property type="molecule type" value="Genomic_DNA"/>
</dbReference>
<evidence type="ECO:0000313" key="1">
    <source>
        <dbReference type="EMBL" id="PNZ26961.1"/>
    </source>
</evidence>
<dbReference type="AlphaFoldDB" id="A0A2K3YN15"/>
<keyword evidence="2" id="KW-1185">Reference proteome</keyword>